<evidence type="ECO:0000259" key="1">
    <source>
        <dbReference type="Pfam" id="PF03551"/>
    </source>
</evidence>
<protein>
    <submittedName>
        <fullName evidence="3">PadR family transcriptional regulator</fullName>
    </submittedName>
</protein>
<name>A0ABW5PL86_9BACI</name>
<dbReference type="InterPro" id="IPR018309">
    <property type="entry name" value="Tscrpt_reg_PadR_C"/>
</dbReference>
<organism evidence="3 4">
    <name type="scientific">Terrilactibacillus laevilacticus</name>
    <dbReference type="NCBI Taxonomy" id="1380157"/>
    <lineage>
        <taxon>Bacteria</taxon>
        <taxon>Bacillati</taxon>
        <taxon>Bacillota</taxon>
        <taxon>Bacilli</taxon>
        <taxon>Bacillales</taxon>
        <taxon>Bacillaceae</taxon>
        <taxon>Terrilactibacillus</taxon>
    </lineage>
</organism>
<reference evidence="4" key="1">
    <citation type="journal article" date="2019" name="Int. J. Syst. Evol. Microbiol.">
        <title>The Global Catalogue of Microorganisms (GCM) 10K type strain sequencing project: providing services to taxonomists for standard genome sequencing and annotation.</title>
        <authorList>
            <consortium name="The Broad Institute Genomics Platform"/>
            <consortium name="The Broad Institute Genome Sequencing Center for Infectious Disease"/>
            <person name="Wu L."/>
            <person name="Ma J."/>
        </authorList>
    </citation>
    <scope>NUCLEOTIDE SEQUENCE [LARGE SCALE GENOMIC DNA]</scope>
    <source>
        <strain evidence="4">TISTR 2241</strain>
    </source>
</reference>
<evidence type="ECO:0000313" key="3">
    <source>
        <dbReference type="EMBL" id="MFD2616013.1"/>
    </source>
</evidence>
<dbReference type="Pfam" id="PF03551">
    <property type="entry name" value="PadR"/>
    <property type="match status" value="1"/>
</dbReference>
<comment type="caution">
    <text evidence="3">The sequence shown here is derived from an EMBL/GenBank/DDBJ whole genome shotgun (WGS) entry which is preliminary data.</text>
</comment>
<sequence>MNTLGYVLLSIISIRPYTGYELVQIMAAASWKANHSQIYPLLSKLEQQEMLSFEYVEQIGKPNKKIYSITEKGEEALKDWIVSESPDPIIRDEFMMKIYAMKLIDTNTAKSLIEKRLAIFEEKVTSREATLQAIEKNHQETLKDITSKQFGRYIFFKRKHQMEKEEISWCKWVLSLIDDYSKTKD</sequence>
<keyword evidence="4" id="KW-1185">Reference proteome</keyword>
<dbReference type="SUPFAM" id="SSF46785">
    <property type="entry name" value="Winged helix' DNA-binding domain"/>
    <property type="match status" value="1"/>
</dbReference>
<dbReference type="Proteomes" id="UP001597458">
    <property type="component" value="Unassembled WGS sequence"/>
</dbReference>
<dbReference type="InterPro" id="IPR036390">
    <property type="entry name" value="WH_DNA-bd_sf"/>
</dbReference>
<proteinExistence type="predicted"/>
<dbReference type="PANTHER" id="PTHR43252:SF4">
    <property type="entry name" value="TRANSCRIPTIONAL REGULATORY PROTEIN"/>
    <property type="match status" value="1"/>
</dbReference>
<evidence type="ECO:0000313" key="4">
    <source>
        <dbReference type="Proteomes" id="UP001597458"/>
    </source>
</evidence>
<dbReference type="Pfam" id="PF10400">
    <property type="entry name" value="Vir_act_alpha_C"/>
    <property type="match status" value="1"/>
</dbReference>
<feature type="domain" description="Transcription regulator PadR C-terminal" evidence="2">
    <location>
        <begin position="90"/>
        <end position="177"/>
    </location>
</feature>
<dbReference type="EMBL" id="JBHUMR010000006">
    <property type="protein sequence ID" value="MFD2616013.1"/>
    <property type="molecule type" value="Genomic_DNA"/>
</dbReference>
<feature type="domain" description="Transcription regulator PadR N-terminal" evidence="1">
    <location>
        <begin position="8"/>
        <end position="78"/>
    </location>
</feature>
<dbReference type="PANTHER" id="PTHR43252">
    <property type="entry name" value="TRANSCRIPTIONAL REGULATOR YQJI"/>
    <property type="match status" value="1"/>
</dbReference>
<dbReference type="Gene3D" id="1.10.10.10">
    <property type="entry name" value="Winged helix-like DNA-binding domain superfamily/Winged helix DNA-binding domain"/>
    <property type="match status" value="1"/>
</dbReference>
<dbReference type="Gene3D" id="6.10.140.190">
    <property type="match status" value="1"/>
</dbReference>
<dbReference type="InterPro" id="IPR036388">
    <property type="entry name" value="WH-like_DNA-bd_sf"/>
</dbReference>
<evidence type="ECO:0000259" key="2">
    <source>
        <dbReference type="Pfam" id="PF10400"/>
    </source>
</evidence>
<dbReference type="InterPro" id="IPR005149">
    <property type="entry name" value="Tscrpt_reg_PadR_N"/>
</dbReference>
<accession>A0ABW5PL86</accession>
<gene>
    <name evidence="3" type="ORF">ACFSTF_01570</name>
</gene>
<dbReference type="RefSeq" id="WP_141190686.1">
    <property type="nucleotide sequence ID" value="NZ_JBHUMR010000006.1"/>
</dbReference>